<keyword evidence="2" id="KW-1185">Reference proteome</keyword>
<gene>
    <name evidence="1" type="ORF">BDM02DRAFT_3094032</name>
</gene>
<name>A0ACB6ZJ41_THEGA</name>
<evidence type="ECO:0000313" key="1">
    <source>
        <dbReference type="EMBL" id="KAF9649835.1"/>
    </source>
</evidence>
<dbReference type="EMBL" id="MU117992">
    <property type="protein sequence ID" value="KAF9649835.1"/>
    <property type="molecule type" value="Genomic_DNA"/>
</dbReference>
<reference evidence="1" key="1">
    <citation type="submission" date="2019-10" db="EMBL/GenBank/DDBJ databases">
        <authorList>
            <consortium name="DOE Joint Genome Institute"/>
            <person name="Kuo A."/>
            <person name="Miyauchi S."/>
            <person name="Kiss E."/>
            <person name="Drula E."/>
            <person name="Kohler A."/>
            <person name="Sanchez-Garcia M."/>
            <person name="Andreopoulos B."/>
            <person name="Barry K.W."/>
            <person name="Bonito G."/>
            <person name="Buee M."/>
            <person name="Carver A."/>
            <person name="Chen C."/>
            <person name="Cichocki N."/>
            <person name="Clum A."/>
            <person name="Culley D."/>
            <person name="Crous P.W."/>
            <person name="Fauchery L."/>
            <person name="Girlanda M."/>
            <person name="Hayes R."/>
            <person name="Keri Z."/>
            <person name="Labutti K."/>
            <person name="Lipzen A."/>
            <person name="Lombard V."/>
            <person name="Magnuson J."/>
            <person name="Maillard F."/>
            <person name="Morin E."/>
            <person name="Murat C."/>
            <person name="Nolan M."/>
            <person name="Ohm R."/>
            <person name="Pangilinan J."/>
            <person name="Pereira M."/>
            <person name="Perotto S."/>
            <person name="Peter M."/>
            <person name="Riley R."/>
            <person name="Sitrit Y."/>
            <person name="Stielow B."/>
            <person name="Szollosi G."/>
            <person name="Zifcakova L."/>
            <person name="Stursova M."/>
            <person name="Spatafora J.W."/>
            <person name="Tedersoo L."/>
            <person name="Vaario L.-M."/>
            <person name="Yamada A."/>
            <person name="Yan M."/>
            <person name="Wang P."/>
            <person name="Xu J."/>
            <person name="Bruns T."/>
            <person name="Baldrian P."/>
            <person name="Vilgalys R."/>
            <person name="Henrissat B."/>
            <person name="Grigoriev I.V."/>
            <person name="Hibbett D."/>
            <person name="Nagy L.G."/>
            <person name="Martin F.M."/>
        </authorList>
    </citation>
    <scope>NUCLEOTIDE SEQUENCE</scope>
    <source>
        <strain evidence="1">P2</strain>
    </source>
</reference>
<accession>A0ACB6ZJ41</accession>
<sequence length="255" mass="27799">MTRSNKIPSAAANARKVLMIHGYAQNAKTFGKRTAALRKACAPNIEMVYLDGPHILQSTDMVFASPLESLEEAGEATADPGMAPRGWKFKFKITPEDLEPGVAESLEAIKDALSKDTYVGIFGFSQGAGIAATVAALLERPHLYPPFIVDGKPIHPPLEFLVSVAGYRPSGPIQTPLFIPSYSTPTLHVRGRTDMVVVEERSNQLIEVSTNKRVEYHPGGHVVPAQKPWRDFFKAWMLDPKADIPSPTPPTQGNS</sequence>
<reference evidence="1" key="2">
    <citation type="journal article" date="2020" name="Nat. Commun.">
        <title>Large-scale genome sequencing of mycorrhizal fungi provides insights into the early evolution of symbiotic traits.</title>
        <authorList>
            <person name="Miyauchi S."/>
            <person name="Kiss E."/>
            <person name="Kuo A."/>
            <person name="Drula E."/>
            <person name="Kohler A."/>
            <person name="Sanchez-Garcia M."/>
            <person name="Morin E."/>
            <person name="Andreopoulos B."/>
            <person name="Barry K.W."/>
            <person name="Bonito G."/>
            <person name="Buee M."/>
            <person name="Carver A."/>
            <person name="Chen C."/>
            <person name="Cichocki N."/>
            <person name="Clum A."/>
            <person name="Culley D."/>
            <person name="Crous P.W."/>
            <person name="Fauchery L."/>
            <person name="Girlanda M."/>
            <person name="Hayes R.D."/>
            <person name="Keri Z."/>
            <person name="LaButti K."/>
            <person name="Lipzen A."/>
            <person name="Lombard V."/>
            <person name="Magnuson J."/>
            <person name="Maillard F."/>
            <person name="Murat C."/>
            <person name="Nolan M."/>
            <person name="Ohm R.A."/>
            <person name="Pangilinan J."/>
            <person name="Pereira M.F."/>
            <person name="Perotto S."/>
            <person name="Peter M."/>
            <person name="Pfister S."/>
            <person name="Riley R."/>
            <person name="Sitrit Y."/>
            <person name="Stielow J.B."/>
            <person name="Szollosi G."/>
            <person name="Zifcakova L."/>
            <person name="Stursova M."/>
            <person name="Spatafora J.W."/>
            <person name="Tedersoo L."/>
            <person name="Vaario L.M."/>
            <person name="Yamada A."/>
            <person name="Yan M."/>
            <person name="Wang P."/>
            <person name="Xu J."/>
            <person name="Bruns T."/>
            <person name="Baldrian P."/>
            <person name="Vilgalys R."/>
            <person name="Dunand C."/>
            <person name="Henrissat B."/>
            <person name="Grigoriev I.V."/>
            <person name="Hibbett D."/>
            <person name="Nagy L.G."/>
            <person name="Martin F.M."/>
        </authorList>
    </citation>
    <scope>NUCLEOTIDE SEQUENCE</scope>
    <source>
        <strain evidence="1">P2</strain>
    </source>
</reference>
<dbReference type="Proteomes" id="UP000886501">
    <property type="component" value="Unassembled WGS sequence"/>
</dbReference>
<organism evidence="1 2">
    <name type="scientific">Thelephora ganbajun</name>
    <name type="common">Ganba fungus</name>
    <dbReference type="NCBI Taxonomy" id="370292"/>
    <lineage>
        <taxon>Eukaryota</taxon>
        <taxon>Fungi</taxon>
        <taxon>Dikarya</taxon>
        <taxon>Basidiomycota</taxon>
        <taxon>Agaricomycotina</taxon>
        <taxon>Agaricomycetes</taxon>
        <taxon>Thelephorales</taxon>
        <taxon>Thelephoraceae</taxon>
        <taxon>Thelephora</taxon>
    </lineage>
</organism>
<comment type="caution">
    <text evidence="1">The sequence shown here is derived from an EMBL/GenBank/DDBJ whole genome shotgun (WGS) entry which is preliminary data.</text>
</comment>
<protein>
    <submittedName>
        <fullName evidence="1">Uncharacterized protein</fullName>
    </submittedName>
</protein>
<proteinExistence type="predicted"/>
<evidence type="ECO:0000313" key="2">
    <source>
        <dbReference type="Proteomes" id="UP000886501"/>
    </source>
</evidence>